<dbReference type="InterPro" id="IPR001451">
    <property type="entry name" value="Hexapep"/>
</dbReference>
<sequence>MLFKSLKEDIAAIRHRDPAAHSWLEVVLCYPGLHAVMIHRASQWCWKRGYRVLGRFISHLGKIFTGIEIHPAATLGPRFFIDHGTGVVIGETAVIGADVTLYHGVTLGGTSLHKGKRHPTLEDGVIVGSGAQVLGPITVGKGARIGANAVVLTDVPPGVTMVGIPARMVMRRQEGEFCAYGLSDGDLPDPVVRAIDSVRGQVSALLERVQELETELHGHPSEACCQIERMLPHDAAKPAGAADPEPIRADTGKKPATTKKANSKPSSNPAQAISVAAANNREIGS</sequence>
<evidence type="ECO:0000256" key="3">
    <source>
        <dbReference type="ARBA" id="ARBA00013266"/>
    </source>
</evidence>
<gene>
    <name evidence="12" type="primary">cysE</name>
    <name evidence="12" type="ORF">CU669_13630</name>
</gene>
<evidence type="ECO:0000256" key="1">
    <source>
        <dbReference type="ARBA" id="ARBA00004876"/>
    </source>
</evidence>
<dbReference type="GO" id="GO:0005737">
    <property type="term" value="C:cytoplasm"/>
    <property type="evidence" value="ECO:0007669"/>
    <property type="project" value="InterPro"/>
</dbReference>
<dbReference type="NCBIfam" id="TIGR01172">
    <property type="entry name" value="cysE"/>
    <property type="match status" value="1"/>
</dbReference>
<organism evidence="12 13">
    <name type="scientific">Paramagnetospirillum kuznetsovii</name>
    <dbReference type="NCBI Taxonomy" id="2053833"/>
    <lineage>
        <taxon>Bacteria</taxon>
        <taxon>Pseudomonadati</taxon>
        <taxon>Pseudomonadota</taxon>
        <taxon>Alphaproteobacteria</taxon>
        <taxon>Rhodospirillales</taxon>
        <taxon>Magnetospirillaceae</taxon>
        <taxon>Paramagnetospirillum</taxon>
    </lineage>
</organism>
<evidence type="ECO:0000256" key="7">
    <source>
        <dbReference type="ARBA" id="ARBA00022737"/>
    </source>
</evidence>
<dbReference type="UniPathway" id="UPA00136">
    <property type="reaction ID" value="UER00199"/>
</dbReference>
<dbReference type="Gene3D" id="1.10.3130.10">
    <property type="entry name" value="serine acetyltransferase, domain 1"/>
    <property type="match status" value="1"/>
</dbReference>
<keyword evidence="13" id="KW-1185">Reference proteome</keyword>
<feature type="domain" description="Serine acetyltransferase N-terminal" evidence="11">
    <location>
        <begin position="4"/>
        <end position="36"/>
    </location>
</feature>
<dbReference type="PROSITE" id="PS00101">
    <property type="entry name" value="HEXAPEP_TRANSFERASES"/>
    <property type="match status" value="1"/>
</dbReference>
<feature type="region of interest" description="Disordered" evidence="10">
    <location>
        <begin position="235"/>
        <end position="285"/>
    </location>
</feature>
<dbReference type="InterPro" id="IPR045304">
    <property type="entry name" value="LbH_SAT"/>
</dbReference>
<evidence type="ECO:0000256" key="4">
    <source>
        <dbReference type="ARBA" id="ARBA00018522"/>
    </source>
</evidence>
<dbReference type="CDD" id="cd03354">
    <property type="entry name" value="LbH_SAT"/>
    <property type="match status" value="1"/>
</dbReference>
<dbReference type="NCBIfam" id="NF041874">
    <property type="entry name" value="EPS_EpsC"/>
    <property type="match status" value="1"/>
</dbReference>
<dbReference type="GO" id="GO:0006535">
    <property type="term" value="P:cysteine biosynthetic process from serine"/>
    <property type="evidence" value="ECO:0007669"/>
    <property type="project" value="InterPro"/>
</dbReference>
<evidence type="ECO:0000256" key="5">
    <source>
        <dbReference type="ARBA" id="ARBA00022605"/>
    </source>
</evidence>
<dbReference type="SUPFAM" id="SSF51161">
    <property type="entry name" value="Trimeric LpxA-like enzymes"/>
    <property type="match status" value="1"/>
</dbReference>
<evidence type="ECO:0000256" key="6">
    <source>
        <dbReference type="ARBA" id="ARBA00022679"/>
    </source>
</evidence>
<evidence type="ECO:0000256" key="9">
    <source>
        <dbReference type="ARBA" id="ARBA00049486"/>
    </source>
</evidence>
<comment type="catalytic activity">
    <reaction evidence="9">
        <text>L-serine + acetyl-CoA = O-acetyl-L-serine + CoA</text>
        <dbReference type="Rhea" id="RHEA:24560"/>
        <dbReference type="ChEBI" id="CHEBI:33384"/>
        <dbReference type="ChEBI" id="CHEBI:57287"/>
        <dbReference type="ChEBI" id="CHEBI:57288"/>
        <dbReference type="ChEBI" id="CHEBI:58340"/>
        <dbReference type="EC" id="2.3.1.30"/>
    </reaction>
</comment>
<keyword evidence="7" id="KW-0677">Repeat</keyword>
<name>A0A364NWJ7_9PROT</name>
<dbReference type="Pfam" id="PF00132">
    <property type="entry name" value="Hexapep"/>
    <property type="match status" value="1"/>
</dbReference>
<dbReference type="Gene3D" id="2.160.10.10">
    <property type="entry name" value="Hexapeptide repeat proteins"/>
    <property type="match status" value="1"/>
</dbReference>
<dbReference type="InterPro" id="IPR042122">
    <property type="entry name" value="Ser_AcTrfase_N_sf"/>
</dbReference>
<dbReference type="EC" id="2.3.1.30" evidence="3"/>
<evidence type="ECO:0000313" key="13">
    <source>
        <dbReference type="Proteomes" id="UP000251075"/>
    </source>
</evidence>
<evidence type="ECO:0000259" key="11">
    <source>
        <dbReference type="Pfam" id="PF06426"/>
    </source>
</evidence>
<comment type="caution">
    <text evidence="12">The sequence shown here is derived from an EMBL/GenBank/DDBJ whole genome shotgun (WGS) entry which is preliminary data.</text>
</comment>
<dbReference type="EMBL" id="PGTO01000010">
    <property type="protein sequence ID" value="RAU21461.1"/>
    <property type="molecule type" value="Genomic_DNA"/>
</dbReference>
<dbReference type="OrthoDB" id="9801456at2"/>
<dbReference type="InterPro" id="IPR053376">
    <property type="entry name" value="Serine_acetyltransferase"/>
</dbReference>
<comment type="pathway">
    <text evidence="1">Amino-acid biosynthesis; L-cysteine biosynthesis; L-cysteine from L-serine: step 1/2.</text>
</comment>
<dbReference type="Pfam" id="PF06426">
    <property type="entry name" value="SATase_N"/>
    <property type="match status" value="1"/>
</dbReference>
<dbReference type="AlphaFoldDB" id="A0A364NWJ7"/>
<dbReference type="GO" id="GO:0009001">
    <property type="term" value="F:serine O-acetyltransferase activity"/>
    <property type="evidence" value="ECO:0007669"/>
    <property type="project" value="UniProtKB-EC"/>
</dbReference>
<dbReference type="RefSeq" id="WP_112145599.1">
    <property type="nucleotide sequence ID" value="NZ_PGTO01000010.1"/>
</dbReference>
<dbReference type="PANTHER" id="PTHR42811">
    <property type="entry name" value="SERINE ACETYLTRANSFERASE"/>
    <property type="match status" value="1"/>
</dbReference>
<feature type="compositionally biased region" description="Polar residues" evidence="10">
    <location>
        <begin position="259"/>
        <end position="271"/>
    </location>
</feature>
<keyword evidence="8" id="KW-0012">Acyltransferase</keyword>
<keyword evidence="6 12" id="KW-0808">Transferase</keyword>
<evidence type="ECO:0000256" key="2">
    <source>
        <dbReference type="ARBA" id="ARBA00007274"/>
    </source>
</evidence>
<dbReference type="Proteomes" id="UP000251075">
    <property type="component" value="Unassembled WGS sequence"/>
</dbReference>
<evidence type="ECO:0000256" key="8">
    <source>
        <dbReference type="ARBA" id="ARBA00023315"/>
    </source>
</evidence>
<keyword evidence="5" id="KW-0028">Amino-acid biosynthesis</keyword>
<evidence type="ECO:0000313" key="12">
    <source>
        <dbReference type="EMBL" id="RAU21461.1"/>
    </source>
</evidence>
<accession>A0A364NWJ7</accession>
<dbReference type="InterPro" id="IPR018357">
    <property type="entry name" value="Hexapep_transf_CS"/>
</dbReference>
<dbReference type="InterPro" id="IPR010493">
    <property type="entry name" value="Ser_AcTrfase_N"/>
</dbReference>
<proteinExistence type="inferred from homology"/>
<comment type="similarity">
    <text evidence="2">Belongs to the transferase hexapeptide repeat family.</text>
</comment>
<evidence type="ECO:0000256" key="10">
    <source>
        <dbReference type="SAM" id="MobiDB-lite"/>
    </source>
</evidence>
<protein>
    <recommendedName>
        <fullName evidence="4">Serine acetyltransferase</fullName>
        <ecNumber evidence="3">2.3.1.30</ecNumber>
    </recommendedName>
</protein>
<reference evidence="12 13" key="1">
    <citation type="submission" date="2017-11" db="EMBL/GenBank/DDBJ databases">
        <title>Draft genome sequence of magnetotactic bacterium Magnetospirillum kuznetsovii LBB-42.</title>
        <authorList>
            <person name="Grouzdev D.S."/>
            <person name="Rysina M.S."/>
            <person name="Baslerov R.V."/>
            <person name="Koziaeva V."/>
        </authorList>
    </citation>
    <scope>NUCLEOTIDE SEQUENCE [LARGE SCALE GENOMIC DNA]</scope>
    <source>
        <strain evidence="12 13">LBB-42</strain>
    </source>
</reference>
<dbReference type="FunFam" id="2.160.10.10:FF:000007">
    <property type="entry name" value="Serine acetyltransferase"/>
    <property type="match status" value="1"/>
</dbReference>
<dbReference type="InterPro" id="IPR011004">
    <property type="entry name" value="Trimer_LpxA-like_sf"/>
</dbReference>
<dbReference type="InterPro" id="IPR005881">
    <property type="entry name" value="Ser_O-AcTrfase"/>
</dbReference>